<evidence type="ECO:0000313" key="2">
    <source>
        <dbReference type="Proteomes" id="UP000279833"/>
    </source>
</evidence>
<reference evidence="3" key="1">
    <citation type="submission" date="2016-06" db="UniProtKB">
        <authorList>
            <consortium name="WormBaseParasite"/>
        </authorList>
    </citation>
    <scope>IDENTIFICATION</scope>
</reference>
<evidence type="ECO:0000313" key="3">
    <source>
        <dbReference type="WBParaSite" id="SCUD_0001149101-mRNA-1"/>
    </source>
</evidence>
<dbReference type="Proteomes" id="UP000279833">
    <property type="component" value="Unassembled WGS sequence"/>
</dbReference>
<dbReference type="WBParaSite" id="SCUD_0001149101-mRNA-1">
    <property type="protein sequence ID" value="SCUD_0001149101-mRNA-1"/>
    <property type="gene ID" value="SCUD_0001149101"/>
</dbReference>
<evidence type="ECO:0000313" key="1">
    <source>
        <dbReference type="EMBL" id="VDP44825.1"/>
    </source>
</evidence>
<sequence>MILMKFTFQCHFTKCNKFTFIHILISTWIPFTYSY</sequence>
<dbReference type="EMBL" id="UZAK01034449">
    <property type="protein sequence ID" value="VDP44825.1"/>
    <property type="molecule type" value="Genomic_DNA"/>
</dbReference>
<dbReference type="AlphaFoldDB" id="A0A183K910"/>
<keyword evidence="2" id="KW-1185">Reference proteome</keyword>
<gene>
    <name evidence="1" type="ORF">SCUD_LOCUS11491</name>
</gene>
<accession>A0A183K910</accession>
<reference evidence="1 2" key="2">
    <citation type="submission" date="2018-11" db="EMBL/GenBank/DDBJ databases">
        <authorList>
            <consortium name="Pathogen Informatics"/>
        </authorList>
    </citation>
    <scope>NUCLEOTIDE SEQUENCE [LARGE SCALE GENOMIC DNA]</scope>
    <source>
        <strain evidence="1">Dakar</strain>
        <strain evidence="2">Dakar, Senegal</strain>
    </source>
</reference>
<name>A0A183K910_9TREM</name>
<proteinExistence type="predicted"/>
<organism evidence="3">
    <name type="scientific">Schistosoma curassoni</name>
    <dbReference type="NCBI Taxonomy" id="6186"/>
    <lineage>
        <taxon>Eukaryota</taxon>
        <taxon>Metazoa</taxon>
        <taxon>Spiralia</taxon>
        <taxon>Lophotrochozoa</taxon>
        <taxon>Platyhelminthes</taxon>
        <taxon>Trematoda</taxon>
        <taxon>Digenea</taxon>
        <taxon>Strigeidida</taxon>
        <taxon>Schistosomatoidea</taxon>
        <taxon>Schistosomatidae</taxon>
        <taxon>Schistosoma</taxon>
    </lineage>
</organism>
<protein>
    <submittedName>
        <fullName evidence="1 3">Uncharacterized protein</fullName>
    </submittedName>
</protein>